<dbReference type="GO" id="GO:0043709">
    <property type="term" value="P:cell adhesion involved in single-species biofilm formation"/>
    <property type="evidence" value="ECO:0007669"/>
    <property type="project" value="TreeGrafter"/>
</dbReference>
<dbReference type="Proteomes" id="UP000613266">
    <property type="component" value="Unassembled WGS sequence"/>
</dbReference>
<dbReference type="Pfam" id="PF00990">
    <property type="entry name" value="GGDEF"/>
    <property type="match status" value="1"/>
</dbReference>
<dbReference type="PANTHER" id="PTHR45138">
    <property type="entry name" value="REGULATORY COMPONENTS OF SENSORY TRANSDUCTION SYSTEM"/>
    <property type="match status" value="1"/>
</dbReference>
<dbReference type="GO" id="GO:1902201">
    <property type="term" value="P:negative regulation of bacterial-type flagellum-dependent cell motility"/>
    <property type="evidence" value="ECO:0007669"/>
    <property type="project" value="TreeGrafter"/>
</dbReference>
<dbReference type="PANTHER" id="PTHR45138:SF9">
    <property type="entry name" value="DIGUANYLATE CYCLASE DGCM-RELATED"/>
    <property type="match status" value="1"/>
</dbReference>
<dbReference type="SMART" id="SM00267">
    <property type="entry name" value="GGDEF"/>
    <property type="match status" value="1"/>
</dbReference>
<comment type="caution">
    <text evidence="4">The sequence shown here is derived from an EMBL/GenBank/DDBJ whole genome shotgun (WGS) entry which is preliminary data.</text>
</comment>
<evidence type="ECO:0000256" key="2">
    <source>
        <dbReference type="ARBA" id="ARBA00034247"/>
    </source>
</evidence>
<dbReference type="Gene3D" id="3.30.70.270">
    <property type="match status" value="1"/>
</dbReference>
<protein>
    <recommendedName>
        <fullName evidence="1">diguanylate cyclase</fullName>
        <ecNumber evidence="1">2.7.7.65</ecNumber>
    </recommendedName>
</protein>
<dbReference type="InterPro" id="IPR043128">
    <property type="entry name" value="Rev_trsase/Diguanyl_cyclase"/>
</dbReference>
<dbReference type="EC" id="2.7.7.65" evidence="1"/>
<dbReference type="GO" id="GO:0005886">
    <property type="term" value="C:plasma membrane"/>
    <property type="evidence" value="ECO:0007669"/>
    <property type="project" value="TreeGrafter"/>
</dbReference>
<dbReference type="InterPro" id="IPR000160">
    <property type="entry name" value="GGDEF_dom"/>
</dbReference>
<dbReference type="RefSeq" id="WP_198111371.1">
    <property type="nucleotide sequence ID" value="NZ_JAEDAK010000007.1"/>
</dbReference>
<accession>A0A931J672</accession>
<dbReference type="InterPro" id="IPR050469">
    <property type="entry name" value="Diguanylate_Cyclase"/>
</dbReference>
<dbReference type="NCBIfam" id="TIGR00254">
    <property type="entry name" value="GGDEF"/>
    <property type="match status" value="1"/>
</dbReference>
<sequence>MTKVVEQLAELTGYKDRDVMDVTLVVALRDLLNPLCVSIYRAVGTPPDLRWMSRAHLGYGELVPTADSLAGDLSSLPPLDQYPARLSCLQRRELRESASRSEFTCHFPLLSEHDGDGVLEVVTRTRLSPAEQRTVSAILRVFHNFQGLLDYSERDSLTGLLNRKTFDASFLKLLGEAPAMPSAVAVGDRRHDVHATYWLGVIDIDHFKRVNDGFGHLIGDEVLLLLSRLMRTCFRYHDRLYRFGGEEFVVLIRCELGDDAQLVFERLRQQCEAFNFPQVGHVTLSIGYTRIRNPDTPTACFDRADKAVYFAKHHGRNQVHGYEQLLTAGHVQEETEKASDVELF</sequence>
<evidence type="ECO:0000256" key="1">
    <source>
        <dbReference type="ARBA" id="ARBA00012528"/>
    </source>
</evidence>
<comment type="catalytic activity">
    <reaction evidence="2">
        <text>2 GTP = 3',3'-c-di-GMP + 2 diphosphate</text>
        <dbReference type="Rhea" id="RHEA:24898"/>
        <dbReference type="ChEBI" id="CHEBI:33019"/>
        <dbReference type="ChEBI" id="CHEBI:37565"/>
        <dbReference type="ChEBI" id="CHEBI:58805"/>
        <dbReference type="EC" id="2.7.7.65"/>
    </reaction>
</comment>
<dbReference type="AlphaFoldDB" id="A0A931J672"/>
<reference evidence="4" key="1">
    <citation type="submission" date="2020-12" db="EMBL/GenBank/DDBJ databases">
        <title>The genome sequence of Inhella sp. 1Y17.</title>
        <authorList>
            <person name="Liu Y."/>
        </authorList>
    </citation>
    <scope>NUCLEOTIDE SEQUENCE</scope>
    <source>
        <strain evidence="4">1Y17</strain>
    </source>
</reference>
<dbReference type="GO" id="GO:0052621">
    <property type="term" value="F:diguanylate cyclase activity"/>
    <property type="evidence" value="ECO:0007669"/>
    <property type="project" value="UniProtKB-EC"/>
</dbReference>
<dbReference type="SUPFAM" id="SSF55073">
    <property type="entry name" value="Nucleotide cyclase"/>
    <property type="match status" value="1"/>
</dbReference>
<organism evidence="4 5">
    <name type="scientific">Inhella proteolytica</name>
    <dbReference type="NCBI Taxonomy" id="2795029"/>
    <lineage>
        <taxon>Bacteria</taxon>
        <taxon>Pseudomonadati</taxon>
        <taxon>Pseudomonadota</taxon>
        <taxon>Betaproteobacteria</taxon>
        <taxon>Burkholderiales</taxon>
        <taxon>Sphaerotilaceae</taxon>
        <taxon>Inhella</taxon>
    </lineage>
</organism>
<feature type="domain" description="GGDEF" evidence="3">
    <location>
        <begin position="195"/>
        <end position="324"/>
    </location>
</feature>
<proteinExistence type="predicted"/>
<gene>
    <name evidence="4" type="ORF">I7X39_11885</name>
</gene>
<evidence type="ECO:0000313" key="5">
    <source>
        <dbReference type="Proteomes" id="UP000613266"/>
    </source>
</evidence>
<evidence type="ECO:0000313" key="4">
    <source>
        <dbReference type="EMBL" id="MBH9577602.1"/>
    </source>
</evidence>
<dbReference type="CDD" id="cd01949">
    <property type="entry name" value="GGDEF"/>
    <property type="match status" value="1"/>
</dbReference>
<evidence type="ECO:0000259" key="3">
    <source>
        <dbReference type="PROSITE" id="PS50887"/>
    </source>
</evidence>
<name>A0A931J672_9BURK</name>
<dbReference type="EMBL" id="JAEDAK010000007">
    <property type="protein sequence ID" value="MBH9577602.1"/>
    <property type="molecule type" value="Genomic_DNA"/>
</dbReference>
<dbReference type="PROSITE" id="PS50887">
    <property type="entry name" value="GGDEF"/>
    <property type="match status" value="1"/>
</dbReference>
<dbReference type="InterPro" id="IPR029787">
    <property type="entry name" value="Nucleotide_cyclase"/>
</dbReference>
<keyword evidence="5" id="KW-1185">Reference proteome</keyword>